<proteinExistence type="predicted"/>
<keyword evidence="3" id="KW-1185">Reference proteome</keyword>
<sequence>MSAVITEHQLNRQLACLLSPSIIRNQKTVKQNASDRSLRGKKPISKIMTPQRNRGGLPPSHYPWSVPGCLAIRSEPLLAWESLWCDDLKSESDDFTDARVLFPHFTAVTVGEP</sequence>
<organism evidence="2 3">
    <name type="scientific">Iphiclides podalirius</name>
    <name type="common">scarce swallowtail</name>
    <dbReference type="NCBI Taxonomy" id="110791"/>
    <lineage>
        <taxon>Eukaryota</taxon>
        <taxon>Metazoa</taxon>
        <taxon>Ecdysozoa</taxon>
        <taxon>Arthropoda</taxon>
        <taxon>Hexapoda</taxon>
        <taxon>Insecta</taxon>
        <taxon>Pterygota</taxon>
        <taxon>Neoptera</taxon>
        <taxon>Endopterygota</taxon>
        <taxon>Lepidoptera</taxon>
        <taxon>Glossata</taxon>
        <taxon>Ditrysia</taxon>
        <taxon>Papilionoidea</taxon>
        <taxon>Papilionidae</taxon>
        <taxon>Papilioninae</taxon>
        <taxon>Iphiclides</taxon>
    </lineage>
</organism>
<feature type="region of interest" description="Disordered" evidence="1">
    <location>
        <begin position="29"/>
        <end position="60"/>
    </location>
</feature>
<evidence type="ECO:0000313" key="2">
    <source>
        <dbReference type="EMBL" id="CAH2074502.1"/>
    </source>
</evidence>
<accession>A0ABN8J1T4</accession>
<evidence type="ECO:0000313" key="3">
    <source>
        <dbReference type="Proteomes" id="UP000837857"/>
    </source>
</evidence>
<dbReference type="Proteomes" id="UP000837857">
    <property type="component" value="Chromosome 7"/>
</dbReference>
<evidence type="ECO:0000256" key="1">
    <source>
        <dbReference type="SAM" id="MobiDB-lite"/>
    </source>
</evidence>
<dbReference type="EMBL" id="OW152819">
    <property type="protein sequence ID" value="CAH2074502.1"/>
    <property type="molecule type" value="Genomic_DNA"/>
</dbReference>
<name>A0ABN8J1T4_9NEOP</name>
<gene>
    <name evidence="2" type="ORF">IPOD504_LOCUS16106</name>
</gene>
<feature type="non-terminal residue" evidence="2">
    <location>
        <position position="113"/>
    </location>
</feature>
<reference evidence="2" key="1">
    <citation type="submission" date="2022-03" db="EMBL/GenBank/DDBJ databases">
        <authorList>
            <person name="Martin H S."/>
        </authorList>
    </citation>
    <scope>NUCLEOTIDE SEQUENCE</scope>
</reference>
<protein>
    <submittedName>
        <fullName evidence="2">Uncharacterized protein</fullName>
    </submittedName>
</protein>